<proteinExistence type="predicted"/>
<reference evidence="1 2" key="1">
    <citation type="journal article" date="2019" name="Nat. Ecol. Evol.">
        <title>Megaphylogeny resolves global patterns of mushroom evolution.</title>
        <authorList>
            <person name="Varga T."/>
            <person name="Krizsan K."/>
            <person name="Foldi C."/>
            <person name="Dima B."/>
            <person name="Sanchez-Garcia M."/>
            <person name="Sanchez-Ramirez S."/>
            <person name="Szollosi G.J."/>
            <person name="Szarkandi J.G."/>
            <person name="Papp V."/>
            <person name="Albert L."/>
            <person name="Andreopoulos W."/>
            <person name="Angelini C."/>
            <person name="Antonin V."/>
            <person name="Barry K.W."/>
            <person name="Bougher N.L."/>
            <person name="Buchanan P."/>
            <person name="Buyck B."/>
            <person name="Bense V."/>
            <person name="Catcheside P."/>
            <person name="Chovatia M."/>
            <person name="Cooper J."/>
            <person name="Damon W."/>
            <person name="Desjardin D."/>
            <person name="Finy P."/>
            <person name="Geml J."/>
            <person name="Haridas S."/>
            <person name="Hughes K."/>
            <person name="Justo A."/>
            <person name="Karasinski D."/>
            <person name="Kautmanova I."/>
            <person name="Kiss B."/>
            <person name="Kocsube S."/>
            <person name="Kotiranta H."/>
            <person name="LaButti K.M."/>
            <person name="Lechner B.E."/>
            <person name="Liimatainen K."/>
            <person name="Lipzen A."/>
            <person name="Lukacs Z."/>
            <person name="Mihaltcheva S."/>
            <person name="Morgado L.N."/>
            <person name="Niskanen T."/>
            <person name="Noordeloos M.E."/>
            <person name="Ohm R.A."/>
            <person name="Ortiz-Santana B."/>
            <person name="Ovrebo C."/>
            <person name="Racz N."/>
            <person name="Riley R."/>
            <person name="Savchenko A."/>
            <person name="Shiryaev A."/>
            <person name="Soop K."/>
            <person name="Spirin V."/>
            <person name="Szebenyi C."/>
            <person name="Tomsovsky M."/>
            <person name="Tulloss R.E."/>
            <person name="Uehling J."/>
            <person name="Grigoriev I.V."/>
            <person name="Vagvolgyi C."/>
            <person name="Papp T."/>
            <person name="Martin F.M."/>
            <person name="Miettinen O."/>
            <person name="Hibbett D.S."/>
            <person name="Nagy L.G."/>
        </authorList>
    </citation>
    <scope>NUCLEOTIDE SEQUENCE [LARGE SCALE GENOMIC DNA]</scope>
    <source>
        <strain evidence="1 2">CBS 962.96</strain>
    </source>
</reference>
<dbReference type="OrthoDB" id="2986351at2759"/>
<dbReference type="InterPro" id="IPR004242">
    <property type="entry name" value="Transposase_21"/>
</dbReference>
<dbReference type="Pfam" id="PF02992">
    <property type="entry name" value="Transposase_21"/>
    <property type="match status" value="1"/>
</dbReference>
<evidence type="ECO:0000313" key="1">
    <source>
        <dbReference type="EMBL" id="THV04216.1"/>
    </source>
</evidence>
<dbReference type="EMBL" id="ML179058">
    <property type="protein sequence ID" value="THV04216.1"/>
    <property type="molecule type" value="Genomic_DNA"/>
</dbReference>
<gene>
    <name evidence="1" type="ORF">K435DRAFT_584647</name>
</gene>
<sequence length="88" mass="9803">IILINYNLPPAIRCHLEYILALGVIPGPKKPHDMDSFLWAFYQEFDQLAGGVRALDILQSTVFSLRGHPITGFGDIPAMSLLLKMKGH</sequence>
<feature type="non-terminal residue" evidence="1">
    <location>
        <position position="1"/>
    </location>
</feature>
<accession>A0A4V4HHW0</accession>
<dbReference type="Proteomes" id="UP000297245">
    <property type="component" value="Unassembled WGS sequence"/>
</dbReference>
<protein>
    <submittedName>
        <fullName evidence="1">Uncharacterized protein</fullName>
    </submittedName>
</protein>
<name>A0A4V4HHW0_DENBC</name>
<feature type="non-terminal residue" evidence="1">
    <location>
        <position position="88"/>
    </location>
</feature>
<keyword evidence="2" id="KW-1185">Reference proteome</keyword>
<dbReference type="AlphaFoldDB" id="A0A4V4HHW0"/>
<evidence type="ECO:0000313" key="2">
    <source>
        <dbReference type="Proteomes" id="UP000297245"/>
    </source>
</evidence>
<organism evidence="1 2">
    <name type="scientific">Dendrothele bispora (strain CBS 962.96)</name>
    <dbReference type="NCBI Taxonomy" id="1314807"/>
    <lineage>
        <taxon>Eukaryota</taxon>
        <taxon>Fungi</taxon>
        <taxon>Dikarya</taxon>
        <taxon>Basidiomycota</taxon>
        <taxon>Agaricomycotina</taxon>
        <taxon>Agaricomycetes</taxon>
        <taxon>Agaricomycetidae</taxon>
        <taxon>Agaricales</taxon>
        <taxon>Agaricales incertae sedis</taxon>
        <taxon>Dendrothele</taxon>
    </lineage>
</organism>